<name>A0A815WXN5_9BILA</name>
<feature type="domain" description="Helix-turn-helix" evidence="1">
    <location>
        <begin position="22"/>
        <end position="71"/>
    </location>
</feature>
<dbReference type="Proteomes" id="UP000663889">
    <property type="component" value="Unassembled WGS sequence"/>
</dbReference>
<dbReference type="Pfam" id="PF26215">
    <property type="entry name" value="HTH_animal"/>
    <property type="match status" value="1"/>
</dbReference>
<comment type="caution">
    <text evidence="2">The sequence shown here is derived from an EMBL/GenBank/DDBJ whole genome shotgun (WGS) entry which is preliminary data.</text>
</comment>
<gene>
    <name evidence="2" type="ORF">SEV965_LOCUS38819</name>
</gene>
<feature type="non-terminal residue" evidence="2">
    <location>
        <position position="1"/>
    </location>
</feature>
<protein>
    <recommendedName>
        <fullName evidence="1">Helix-turn-helix domain-containing protein</fullName>
    </recommendedName>
</protein>
<evidence type="ECO:0000313" key="2">
    <source>
        <dbReference type="EMBL" id="CAF1553499.1"/>
    </source>
</evidence>
<organism evidence="2 3">
    <name type="scientific">Rotaria sordida</name>
    <dbReference type="NCBI Taxonomy" id="392033"/>
    <lineage>
        <taxon>Eukaryota</taxon>
        <taxon>Metazoa</taxon>
        <taxon>Spiralia</taxon>
        <taxon>Gnathifera</taxon>
        <taxon>Rotifera</taxon>
        <taxon>Eurotatoria</taxon>
        <taxon>Bdelloidea</taxon>
        <taxon>Philodinida</taxon>
        <taxon>Philodinidae</taxon>
        <taxon>Rotaria</taxon>
    </lineage>
</organism>
<sequence length="71" mass="8136">HFTNNNGILTTSVYHKPAAEPYVVPFLSDHPRHVFVNVIQTSLARAARYSSTFESFNNERRNIQLTLLYNG</sequence>
<accession>A0A815WXN5</accession>
<dbReference type="InterPro" id="IPR058912">
    <property type="entry name" value="HTH_animal"/>
</dbReference>
<reference evidence="2" key="1">
    <citation type="submission" date="2021-02" db="EMBL/GenBank/DDBJ databases">
        <authorList>
            <person name="Nowell W R."/>
        </authorList>
    </citation>
    <scope>NUCLEOTIDE SEQUENCE</scope>
</reference>
<proteinExistence type="predicted"/>
<dbReference type="AlphaFoldDB" id="A0A815WXN5"/>
<evidence type="ECO:0000313" key="3">
    <source>
        <dbReference type="Proteomes" id="UP000663889"/>
    </source>
</evidence>
<evidence type="ECO:0000259" key="1">
    <source>
        <dbReference type="Pfam" id="PF26215"/>
    </source>
</evidence>
<dbReference type="EMBL" id="CAJNOU010010695">
    <property type="protein sequence ID" value="CAF1553499.1"/>
    <property type="molecule type" value="Genomic_DNA"/>
</dbReference>